<accession>A0A8C6H0E0</accession>
<evidence type="ECO:0000256" key="9">
    <source>
        <dbReference type="ARBA" id="ARBA00023242"/>
    </source>
</evidence>
<dbReference type="PROSITE" id="PS50188">
    <property type="entry name" value="B302_SPRY"/>
    <property type="match status" value="1"/>
</dbReference>
<evidence type="ECO:0000256" key="2">
    <source>
        <dbReference type="ARBA" id="ARBA00004369"/>
    </source>
</evidence>
<feature type="compositionally biased region" description="Basic and acidic residues" evidence="13">
    <location>
        <begin position="1702"/>
        <end position="1714"/>
    </location>
</feature>
<evidence type="ECO:0000313" key="16">
    <source>
        <dbReference type="Ensembl" id="ENSMSIP00000014319.1"/>
    </source>
</evidence>
<keyword evidence="7" id="KW-0703">Sarcoplasmic reticulum</keyword>
<feature type="domain" description="Fibronectin type-III" evidence="15">
    <location>
        <begin position="3449"/>
        <end position="3541"/>
    </location>
</feature>
<evidence type="ECO:0000256" key="1">
    <source>
        <dbReference type="ARBA" id="ARBA00004123"/>
    </source>
</evidence>
<dbReference type="FunFam" id="2.60.40.10:FF:000985">
    <property type="entry name" value="Cardiomyopathy associated 5"/>
    <property type="match status" value="1"/>
</dbReference>
<feature type="region of interest" description="Disordered" evidence="13">
    <location>
        <begin position="1"/>
        <end position="205"/>
    </location>
</feature>
<evidence type="ECO:0000256" key="13">
    <source>
        <dbReference type="SAM" id="MobiDB-lite"/>
    </source>
</evidence>
<dbReference type="SMART" id="SM00060">
    <property type="entry name" value="FN3"/>
    <property type="match status" value="2"/>
</dbReference>
<feature type="compositionally biased region" description="Basic and acidic residues" evidence="13">
    <location>
        <begin position="1448"/>
        <end position="1458"/>
    </location>
</feature>
<feature type="compositionally biased region" description="Polar residues" evidence="13">
    <location>
        <begin position="2153"/>
        <end position="2162"/>
    </location>
</feature>
<feature type="region of interest" description="Disordered" evidence="13">
    <location>
        <begin position="2351"/>
        <end position="2471"/>
    </location>
</feature>
<dbReference type="GO" id="GO:0031430">
    <property type="term" value="C:M band"/>
    <property type="evidence" value="ECO:0007669"/>
    <property type="project" value="UniProtKB-SubCell"/>
</dbReference>
<evidence type="ECO:0000256" key="11">
    <source>
        <dbReference type="ARBA" id="ARBA00072756"/>
    </source>
</evidence>
<evidence type="ECO:0000256" key="6">
    <source>
        <dbReference type="ARBA" id="ARBA00022737"/>
    </source>
</evidence>
<keyword evidence="4" id="KW-0963">Cytoplasm</keyword>
<feature type="compositionally biased region" description="Basic and acidic residues" evidence="13">
    <location>
        <begin position="2184"/>
        <end position="2216"/>
    </location>
</feature>
<feature type="compositionally biased region" description="Polar residues" evidence="13">
    <location>
        <begin position="1823"/>
        <end position="1835"/>
    </location>
</feature>
<dbReference type="InterPro" id="IPR043136">
    <property type="entry name" value="B30.2/SPRY_sf"/>
</dbReference>
<dbReference type="Pfam" id="PF00622">
    <property type="entry name" value="SPRY"/>
    <property type="match status" value="1"/>
</dbReference>
<keyword evidence="6" id="KW-0677">Repeat</keyword>
<evidence type="ECO:0000259" key="14">
    <source>
        <dbReference type="PROSITE" id="PS50188"/>
    </source>
</evidence>
<feature type="compositionally biased region" description="Polar residues" evidence="13">
    <location>
        <begin position="1123"/>
        <end position="1133"/>
    </location>
</feature>
<feature type="region of interest" description="Disordered" evidence="13">
    <location>
        <begin position="2643"/>
        <end position="2698"/>
    </location>
</feature>
<feature type="compositionally biased region" description="Basic residues" evidence="13">
    <location>
        <begin position="130"/>
        <end position="153"/>
    </location>
</feature>
<proteinExistence type="predicted"/>
<feature type="region of interest" description="Disordered" evidence="13">
    <location>
        <begin position="266"/>
        <end position="297"/>
    </location>
</feature>
<feature type="region of interest" description="Disordered" evidence="13">
    <location>
        <begin position="1650"/>
        <end position="1941"/>
    </location>
</feature>
<keyword evidence="5" id="KW-0597">Phosphoprotein</keyword>
<evidence type="ECO:0000259" key="15">
    <source>
        <dbReference type="PROSITE" id="PS50853"/>
    </source>
</evidence>
<feature type="compositionally biased region" description="Polar residues" evidence="13">
    <location>
        <begin position="2735"/>
        <end position="2746"/>
    </location>
</feature>
<feature type="compositionally biased region" description="Polar residues" evidence="13">
    <location>
        <begin position="1494"/>
        <end position="1512"/>
    </location>
</feature>
<feature type="region of interest" description="Disordered" evidence="13">
    <location>
        <begin position="3000"/>
        <end position="3021"/>
    </location>
</feature>
<dbReference type="GO" id="GO:0016529">
    <property type="term" value="C:sarcoplasmic reticulum"/>
    <property type="evidence" value="ECO:0007669"/>
    <property type="project" value="UniProtKB-SubCell"/>
</dbReference>
<feature type="compositionally biased region" description="Polar residues" evidence="13">
    <location>
        <begin position="3003"/>
        <end position="3021"/>
    </location>
</feature>
<dbReference type="SUPFAM" id="SSF49899">
    <property type="entry name" value="Concanavalin A-like lectins/glucanases"/>
    <property type="match status" value="1"/>
</dbReference>
<dbReference type="SUPFAM" id="SSF49265">
    <property type="entry name" value="Fibronectin type III"/>
    <property type="match status" value="1"/>
</dbReference>
<feature type="region of interest" description="Disordered" evidence="13">
    <location>
        <begin position="2037"/>
        <end position="2218"/>
    </location>
</feature>
<feature type="region of interest" description="Disordered" evidence="13">
    <location>
        <begin position="806"/>
        <end position="854"/>
    </location>
</feature>
<feature type="compositionally biased region" description="Low complexity" evidence="13">
    <location>
        <begin position="835"/>
        <end position="851"/>
    </location>
</feature>
<feature type="compositionally biased region" description="Basic and acidic residues" evidence="13">
    <location>
        <begin position="2351"/>
        <end position="2377"/>
    </location>
</feature>
<feature type="compositionally biased region" description="Basic and acidic residues" evidence="13">
    <location>
        <begin position="1592"/>
        <end position="1603"/>
    </location>
</feature>
<feature type="compositionally biased region" description="Basic and acidic residues" evidence="13">
    <location>
        <begin position="2125"/>
        <end position="2137"/>
    </location>
</feature>
<feature type="region of interest" description="Disordered" evidence="13">
    <location>
        <begin position="2246"/>
        <end position="2290"/>
    </location>
</feature>
<evidence type="ECO:0000256" key="10">
    <source>
        <dbReference type="ARBA" id="ARBA00037833"/>
    </source>
</evidence>
<feature type="compositionally biased region" description="Basic and acidic residues" evidence="13">
    <location>
        <begin position="1160"/>
        <end position="1169"/>
    </location>
</feature>
<feature type="domain" description="Fibronectin type-III" evidence="15">
    <location>
        <begin position="3347"/>
        <end position="3448"/>
    </location>
</feature>
<dbReference type="CDD" id="cd00063">
    <property type="entry name" value="FN3"/>
    <property type="match status" value="2"/>
</dbReference>
<feature type="region of interest" description="Disordered" evidence="13">
    <location>
        <begin position="2764"/>
        <end position="2808"/>
    </location>
</feature>
<dbReference type="GO" id="GO:0005634">
    <property type="term" value="C:nucleus"/>
    <property type="evidence" value="ECO:0007669"/>
    <property type="project" value="UniProtKB-SubCell"/>
</dbReference>
<feature type="domain" description="B30.2/SPRY" evidence="14">
    <location>
        <begin position="3523"/>
        <end position="3708"/>
    </location>
</feature>
<evidence type="ECO:0000256" key="3">
    <source>
        <dbReference type="ARBA" id="ARBA00004556"/>
    </source>
</evidence>
<keyword evidence="17" id="KW-1185">Reference proteome</keyword>
<dbReference type="Proteomes" id="UP000694415">
    <property type="component" value="Unplaced"/>
</dbReference>
<dbReference type="InterPro" id="IPR003877">
    <property type="entry name" value="SPRY_dom"/>
</dbReference>
<evidence type="ECO:0000256" key="8">
    <source>
        <dbReference type="ARBA" id="ARBA00023054"/>
    </source>
</evidence>
<feature type="compositionally biased region" description="Basic and acidic residues" evidence="13">
    <location>
        <begin position="2785"/>
        <end position="2801"/>
    </location>
</feature>
<evidence type="ECO:0000256" key="12">
    <source>
        <dbReference type="ARBA" id="ARBA00079016"/>
    </source>
</evidence>
<dbReference type="Gene3D" id="2.60.120.920">
    <property type="match status" value="1"/>
</dbReference>
<feature type="compositionally biased region" description="Basic and acidic residues" evidence="13">
    <location>
        <begin position="1202"/>
        <end position="1214"/>
    </location>
</feature>
<feature type="compositionally biased region" description="Basic and acidic residues" evidence="13">
    <location>
        <begin position="1808"/>
        <end position="1822"/>
    </location>
</feature>
<sequence>MESGDSGLAAQGFLGWGADEEVAQELETEEESEGEGEETAAESEEEPDARLSDEDEEGKTKQECIVSDPSFSMVAVQREDSGITWETNSSRSSTPWASGESQTSGICSLEGSALTSPPGSVSFIMDEVKRTRKRTQKSKRGSPSLRRKGSKKRNSLESQDVLTNQEDGPSISESPVLNIENEKSSIGTYDKTRRKKTASNTPPITGAIYKEHKPLVLKPVYIGTVQYKIKMFNSVKEELIPLQFYGTLPKGYVIKEIHYRRGKDSSISLEPDLSNGGSNIVPQRKLAQSPEEDKVRELAPPWRGALSKGSRTSLFSHEEQKKTYADSYLNVPSSTEHAFPSSARNDTADQEENLSLPQMMPQQPADESKTHRMEPPSTPATMVLERAKVELEPNAQGKESSEDDASVLTGSADDVQQEGLVSVNHSMPWEAEKESLETGPPRPEPAIQEKFEPDMEGLEPISTEKTEQASEYVTSSEPIVHREEEHAPEPIVHREEEHVPESIVQREEEHAPEPESIVHREEEHAPEPIVHREEEHAPEPVPIVHREEEHVPEPESIVHRGEEHAPEPIVHRDEGHAPEPIVHREEEHVPEPIVHRDEGEEEHVPEPESIVRKGEEHAPEPIVHREEEHVPEPESIVHREEEHAPEPIVHREEEHVPEPESIVHREEEHAEEHAPEPIVRREEEHAPEPMVHRKAQLERGVETSTPITDTTEPEDSSLEEEIIELDYPESPLASKETSPSPLSPEVEHRKEPILPTQMTFTPERITLSEEEREENESVSTESAFVSEYSVLQDLNHTPEKLEVEAVSVSDVKSSNEPAVFSEDDEERESYSPAMTSVSEQSLSSSTTEKTSAIQSPLFSTVSPVLSGDEASENVCHSPDSESVAEYSVPAHAQELLLKTGDHKLPLKSQHVSEPIIQAEDEKEDIGLLPPAALSQAALSEDESLGSGSFASDSKLPFKPSVSQNATRESPQKTIDDMPQFKPKGLSDPATLLEEEKEAIGVGLSSSNEVSAAECALPPQTTELLSESHAPPPRAISSEQVVQSEEGSRDQQRGSFSSTPELGHTSPLLLKGASSPTGLSEQGQEEDNIGPLSPDSAFASEFSFSPYPTQELEKRELGRDSPLCLTSPSEQTVLSDEDTEEADLFSPDSASQVSIPPYRIAETEQNKVEPDELLPTRSAPDYPYFSEADEEEAGSSVVTPVPEHSEPSQEREESFPCRPVFEDLSLPPSADKTGQVETMSDVPTISTSVSEYLILAQQEKTQASLEPEAEDLVPPPTSGWEKRDAKSSLPAVTIAASSSALSSVVKEETTSVLPTSQPSVSPESTCVLKPEQEPTAPLTLTSADEQMALPKVRREEAVLDSQEATAHKSQDQTPEPQLPNVPGSGMKYSVLSDLGDEPKADVKLNLAPTVTSELEQRMLSKNEPEVAKPHSPPEETSISGPKVLSAVKTEVKQESKITRELPAASSGREREAEHSPPAPPALPALMEETGKDTEASSSATTVPVTKLDSNSTKLGRDEVLTDPSLVSPVEHPGLKGVGKSELGSGLPLPSMSASEVLRPEPKLPVNSGVEVEREDNEPPPLQVSPTSKPTVPNDKHEEITRSPDSENLVSDDLAPTLLALRHEMNRQAEETSFPVPGSFLSGEQELIKLPPEPEKHKQLSEVPTAGSELIDSRDRDRSLGIEPVKPIGTEPGPSILGKGPAELQRRGKEQEENRKLPVPASAPLETASFDLPIEQKEPKRTLHEGQAVEVPDESSFSADKPELGVKQLAEKKENLEQPKPFVTTERASVTGSKVKESLISPKDNTWMLEKPDGLVNQHEDRKSGSGQLESSESTDLMSEKLGAAPLDTDHTSETRNQETSKAPVSGEKLSQEPRRVQSKAVDDSEEGRKLASGNVEVLTQSKSVPAVKAKATPQPPETPEVTQMPSEKSLVTEQGLPAEKGKKGISSFKSWMSSLLFGSSIPDSKVSDNEDLETCPSPSVEKAVPAIEPKGTVPAEVNTAEKPAVHSLPEVTVKLAEEPKGVSVKSSISQDLKEKLTFLSNEDVLKQPKSNSENYGQKELPGFSEGMGESLATSVGDKHPGIHPCSPMGEKVGMEEAQNMAPLHITESQRRQKPEVSPPSMWNISARKEEPSSGHKETWLSSSDVVDRMPQKPKSAQSAFTRMNSEEPASMILPVESKGSLSDLGEDRLRQEMPKPTSLEHCEEEVERPTEEKDGWETRSFSLAGKRGLAEKQEIMAPLELRENEAVGELQTMPESRPFKLEESKAAERLEQRISPTEKLMEKPSKTLALDRREKEVQEWVFSEGEKQEYPPAAMPVPGASAVSLDKAQPHLLAKPTPVVEKPEHIVTEVYPEIRERKAAETQPHPQEEGKTLVEKTKVSCVESPHGEETDGHSLTQEGNLELEKSSESRVDLKEERRRFVMPELSLGASVTAEDGSVQPRPLSKDAARVSDMTDETKHLGTPPTQPSAVEPQTLVLGTSVEHTVKKQETWSDRPTVHTFQTSKDYTEEMLKQSVLISKHHLEAVEDVHRNEPPSSAASNYTQFMLSASEISADGVPPMGGTAQEPEGTSVKDEEFSVTSKPAGLSEDQKSAFSIISEGCEILNIHAPAFIPSVDQEESEQMQDKLQYLEEKASFKSISVHDEKKAAASHKTQKSKLEVPDRKITSLKENETKETTHKTKEEIATDSGMGDFTPIQPTVSGEEDYFEKYTLIDYNLSPGSGKQKSTVEESSEEATKTVTSFPESSAEQALDHEYNLVKLDESFYGPEKDDSKLSHAEMQKSLAIQKPDDRNAPKGISRDVDSRSPGMPLFDVEEGVLSKRQIFPTTPKAVNPELLEEPPALSFFYKDLYEGACGEKNEGETASEGDSVDSETSFPRRHSDTDDGPGMYFEKYILKDDILHDESVTQEDQGQGLEEKPVGEEDSQQLRVAEREIKRKPKTSFWEKNLEEQHKVVGREGEPTGHMETLDEAAMQQKAPITEQVRAVTQKMSYAVPFQDTRCVLESEPSSQGNEAGNASPDANLNVPVQVSFPEEESAAGATYAPEVLQERLVPSVSQEERLHNTPVQDEYDFLGSLNQEAASQAILPEEPGSESSPKEVLSQGSESFEHIREQELTSEGEPRMSASQEVWDRTEDQSARESVTTKTQKEPKKTQVESYCYTCKSLVSEMDKALDIHKDHEVSALDTAISAVKVQLGEFLENLQEKSLRIEAFVSEIESFFNTIEEKCSKNEKRLEMQNEEMMKKVLAQYDEKAQSFEEVKKKKMEFLHDQMVHFLQSMDTAKDTLETIVREAEELDETVFLASFEEINERLLSAMESTASLENMPAAFSLFEHYDDSSARSDQMLKQVAVPQPPRLEPQEPSSATSTTIAVYWSVNKEDVVDSFQVYCVEEPQDDQEINELVEEYRLTVKESCCIFEDLEPDRCYQVWVMAVNFTGCSLPSERAIFRTAPSTPVIHVEDCTVCWNTATVRWRPANPEATETYTLEYCRQHSPEGEGLRSFSGIKGHQLKVNLPPNDNYFFYVRATNASGTSEQSEAALISTRGTRFLLLRETAHPALQISANGTVISFSERRRLTEIPSVLGEELPACGQHYWETTVADSPAYRLGICASSAVRAGALGQGETSWYMHCSEPQRYTFFYSGIVSEVHTTECPARVGILLDYTNQRLLFINAESGQLLFIVRHRFNEGVHPAFALEKPGRCTLHLGLEPPDSVRHK</sequence>
<comment type="subcellular location">
    <subcellularLocation>
        <location evidence="10">Cytoplasm</location>
        <location evidence="10">Myofibril</location>
        <location evidence="10">Sarcomere</location>
        <location evidence="10">M line</location>
    </subcellularLocation>
    <subcellularLocation>
        <location evidence="3">Cytoplasm</location>
        <location evidence="3">Perinuclear region</location>
    </subcellularLocation>
    <subcellularLocation>
        <location evidence="1">Nucleus</location>
    </subcellularLocation>
    <subcellularLocation>
        <location evidence="2">Sarcoplasmic reticulum</location>
    </subcellularLocation>
</comment>
<feature type="region of interest" description="Disordered" evidence="13">
    <location>
        <begin position="392"/>
        <end position="416"/>
    </location>
</feature>
<feature type="region of interest" description="Disordered" evidence="13">
    <location>
        <begin position="2716"/>
        <end position="2746"/>
    </location>
</feature>
<feature type="region of interest" description="Disordered" evidence="13">
    <location>
        <begin position="331"/>
        <end position="377"/>
    </location>
</feature>
<dbReference type="PANTHER" id="PTHR24099">
    <property type="entry name" value="E3 UBIQUITIN-PROTEIN LIGASE TRIM36-RELATED"/>
    <property type="match status" value="1"/>
</dbReference>
<feature type="region of interest" description="Disordered" evidence="13">
    <location>
        <begin position="936"/>
        <end position="1241"/>
    </location>
</feature>
<feature type="region of interest" description="Disordered" evidence="13">
    <location>
        <begin position="1959"/>
        <end position="1988"/>
    </location>
</feature>
<feature type="compositionally biased region" description="Acidic residues" evidence="13">
    <location>
        <begin position="18"/>
        <end position="47"/>
    </location>
</feature>
<keyword evidence="9" id="KW-0539">Nucleus</keyword>
<feature type="compositionally biased region" description="Polar residues" evidence="13">
    <location>
        <begin position="84"/>
        <end position="106"/>
    </location>
</feature>
<feature type="compositionally biased region" description="Polar residues" evidence="13">
    <location>
        <begin position="1309"/>
        <end position="1323"/>
    </location>
</feature>
<feature type="compositionally biased region" description="Basic and acidic residues" evidence="13">
    <location>
        <begin position="1758"/>
        <end position="1775"/>
    </location>
</feature>
<feature type="region of interest" description="Disordered" evidence="13">
    <location>
        <begin position="3084"/>
        <end position="3147"/>
    </location>
</feature>
<evidence type="ECO:0000256" key="5">
    <source>
        <dbReference type="ARBA" id="ARBA00022553"/>
    </source>
</evidence>
<name>A0A8C6H0E0_MUSSI</name>
<feature type="compositionally biased region" description="Basic and acidic residues" evidence="13">
    <location>
        <begin position="48"/>
        <end position="62"/>
    </location>
</feature>
<feature type="compositionally biased region" description="Basic and acidic residues" evidence="13">
    <location>
        <begin position="1846"/>
        <end position="1857"/>
    </location>
</feature>
<feature type="compositionally biased region" description="Basic and acidic residues" evidence="13">
    <location>
        <begin position="1868"/>
        <end position="1888"/>
    </location>
</feature>
<dbReference type="InterPro" id="IPR001870">
    <property type="entry name" value="B30.2/SPRY"/>
</dbReference>
<reference evidence="16" key="1">
    <citation type="submission" date="2025-08" db="UniProtKB">
        <authorList>
            <consortium name="Ensembl"/>
        </authorList>
    </citation>
    <scope>IDENTIFICATION</scope>
</reference>
<feature type="compositionally biased region" description="Basic and acidic residues" evidence="13">
    <location>
        <begin position="2401"/>
        <end position="2420"/>
    </location>
</feature>
<dbReference type="InterPro" id="IPR050617">
    <property type="entry name" value="E3_ligase_FN3/SPRY"/>
</dbReference>
<dbReference type="GO" id="GO:0048471">
    <property type="term" value="C:perinuclear region of cytoplasm"/>
    <property type="evidence" value="ECO:0007669"/>
    <property type="project" value="UniProtKB-SubCell"/>
</dbReference>
<feature type="region of interest" description="Disordered" evidence="13">
    <location>
        <begin position="430"/>
        <end position="762"/>
    </location>
</feature>
<reference evidence="16" key="2">
    <citation type="submission" date="2025-09" db="UniProtKB">
        <authorList>
            <consortium name="Ensembl"/>
        </authorList>
    </citation>
    <scope>IDENTIFICATION</scope>
</reference>
<feature type="compositionally biased region" description="Polar residues" evidence="13">
    <location>
        <begin position="156"/>
        <end position="175"/>
    </location>
</feature>
<feature type="compositionally biased region" description="Basic and acidic residues" evidence="13">
    <location>
        <begin position="1669"/>
        <end position="1678"/>
    </location>
</feature>
<organism evidence="16 17">
    <name type="scientific">Mus spicilegus</name>
    <name type="common">Mound-building mouse</name>
    <dbReference type="NCBI Taxonomy" id="10103"/>
    <lineage>
        <taxon>Eukaryota</taxon>
        <taxon>Metazoa</taxon>
        <taxon>Chordata</taxon>
        <taxon>Craniata</taxon>
        <taxon>Vertebrata</taxon>
        <taxon>Euteleostomi</taxon>
        <taxon>Mammalia</taxon>
        <taxon>Eutheria</taxon>
        <taxon>Euarchontoglires</taxon>
        <taxon>Glires</taxon>
        <taxon>Rodentia</taxon>
        <taxon>Myomorpha</taxon>
        <taxon>Muroidea</taxon>
        <taxon>Muridae</taxon>
        <taxon>Murinae</taxon>
        <taxon>Mus</taxon>
        <taxon>Mus</taxon>
    </lineage>
</organism>
<dbReference type="Ensembl" id="ENSMSIT00000018213.1">
    <property type="protein sequence ID" value="ENSMSIP00000014319.1"/>
    <property type="gene ID" value="ENSMSIG00000012218.1"/>
</dbReference>
<feature type="compositionally biased region" description="Basic and acidic residues" evidence="13">
    <location>
        <begin position="1413"/>
        <end position="1432"/>
    </location>
</feature>
<dbReference type="InterPro" id="IPR003961">
    <property type="entry name" value="FN3_dom"/>
</dbReference>
<feature type="region of interest" description="Disordered" evidence="13">
    <location>
        <begin position="2854"/>
        <end position="2931"/>
    </location>
</feature>
<feature type="compositionally biased region" description="Basic and acidic residues" evidence="13">
    <location>
        <begin position="2256"/>
        <end position="2271"/>
    </location>
</feature>
<evidence type="ECO:0000256" key="7">
    <source>
        <dbReference type="ARBA" id="ARBA00022951"/>
    </source>
</evidence>
<feature type="compositionally biased region" description="Basic and acidic residues" evidence="13">
    <location>
        <begin position="1732"/>
        <end position="1742"/>
    </location>
</feature>
<dbReference type="FunFam" id="2.60.120.920:FF:000038">
    <property type="entry name" value="cardiomyopathy-associated protein 5"/>
    <property type="match status" value="1"/>
</dbReference>
<feature type="compositionally biased region" description="Basic and acidic residues" evidence="13">
    <location>
        <begin position="2764"/>
        <end position="2777"/>
    </location>
</feature>
<feature type="region of interest" description="Disordered" evidence="13">
    <location>
        <begin position="2555"/>
        <end position="2588"/>
    </location>
</feature>
<dbReference type="PANTHER" id="PTHR24099:SF7">
    <property type="entry name" value="CARDIOMYOPATHY-ASSOCIATED PROTEIN 5"/>
    <property type="match status" value="1"/>
</dbReference>
<evidence type="ECO:0000313" key="17">
    <source>
        <dbReference type="Proteomes" id="UP000694415"/>
    </source>
</evidence>
<evidence type="ECO:0000256" key="4">
    <source>
        <dbReference type="ARBA" id="ARBA00022490"/>
    </source>
</evidence>
<feature type="compositionally biased region" description="Basic and acidic residues" evidence="13">
    <location>
        <begin position="2654"/>
        <end position="2682"/>
    </location>
</feature>
<feature type="compositionally biased region" description="Basic and acidic residues" evidence="13">
    <location>
        <begin position="479"/>
        <end position="701"/>
    </location>
</feature>
<keyword evidence="8" id="KW-0175">Coiled coil</keyword>
<dbReference type="InterPro" id="IPR013320">
    <property type="entry name" value="ConA-like_dom_sf"/>
</dbReference>
<dbReference type="PROSITE" id="PS50853">
    <property type="entry name" value="FN3"/>
    <property type="match status" value="2"/>
</dbReference>
<feature type="compositionally biased region" description="Basic and acidic residues" evidence="13">
    <location>
        <begin position="3126"/>
        <end position="3135"/>
    </location>
</feature>
<dbReference type="GeneTree" id="ENSGT00940000159696"/>
<feature type="region of interest" description="Disordered" evidence="13">
    <location>
        <begin position="1259"/>
        <end position="1609"/>
    </location>
</feature>
<dbReference type="InterPro" id="IPR013783">
    <property type="entry name" value="Ig-like_fold"/>
</dbReference>
<dbReference type="Gene3D" id="2.60.40.10">
    <property type="entry name" value="Immunoglobulins"/>
    <property type="match status" value="2"/>
</dbReference>
<dbReference type="InterPro" id="IPR036116">
    <property type="entry name" value="FN3_sf"/>
</dbReference>
<feature type="compositionally biased region" description="Basic and acidic residues" evidence="13">
    <location>
        <begin position="2278"/>
        <end position="2290"/>
    </location>
</feature>
<feature type="compositionally biased region" description="Acidic residues" evidence="13">
    <location>
        <begin position="711"/>
        <end position="727"/>
    </location>
</feature>
<protein>
    <recommendedName>
        <fullName evidence="11">Cardiomyopathy-associated protein 5</fullName>
    </recommendedName>
    <alternativeName>
        <fullName evidence="12">Myospryn</fullName>
    </alternativeName>
</protein>
<feature type="compositionally biased region" description="Basic and acidic residues" evidence="13">
    <location>
        <begin position="2891"/>
        <end position="2902"/>
    </location>
</feature>